<keyword evidence="2 4" id="KW-0560">Oxidoreductase</keyword>
<evidence type="ECO:0000256" key="4">
    <source>
        <dbReference type="RuleBase" id="RU003719"/>
    </source>
</evidence>
<keyword evidence="3" id="KW-0520">NAD</keyword>
<dbReference type="PROSITE" id="PS00065">
    <property type="entry name" value="D_2_HYDROXYACID_DH_1"/>
    <property type="match status" value="1"/>
</dbReference>
<dbReference type="PROSITE" id="PS00670">
    <property type="entry name" value="D_2_HYDROXYACID_DH_2"/>
    <property type="match status" value="1"/>
</dbReference>
<dbReference type="Pfam" id="PF02826">
    <property type="entry name" value="2-Hacid_dh_C"/>
    <property type="match status" value="1"/>
</dbReference>
<evidence type="ECO:0000256" key="2">
    <source>
        <dbReference type="ARBA" id="ARBA00023002"/>
    </source>
</evidence>
<organism evidence="7 9">
    <name type="scientific">Eisenbergiella tayi</name>
    <dbReference type="NCBI Taxonomy" id="1432052"/>
    <lineage>
        <taxon>Bacteria</taxon>
        <taxon>Bacillati</taxon>
        <taxon>Bacillota</taxon>
        <taxon>Clostridia</taxon>
        <taxon>Lachnospirales</taxon>
        <taxon>Lachnospiraceae</taxon>
        <taxon>Eisenbergiella</taxon>
    </lineage>
</organism>
<dbReference type="EMBL" id="MCGI01000001">
    <property type="protein sequence ID" value="ODM12624.1"/>
    <property type="molecule type" value="Genomic_DNA"/>
</dbReference>
<evidence type="ECO:0000313" key="10">
    <source>
        <dbReference type="Proteomes" id="UP000095003"/>
    </source>
</evidence>
<feature type="domain" description="D-isomer specific 2-hydroxyacid dehydrogenase NAD-binding" evidence="6">
    <location>
        <begin position="111"/>
        <end position="297"/>
    </location>
</feature>
<dbReference type="GO" id="GO:0008720">
    <property type="term" value="F:D-lactate dehydrogenase (NAD+) activity"/>
    <property type="evidence" value="ECO:0007669"/>
    <property type="project" value="TreeGrafter"/>
</dbReference>
<sequence>MKSVAVFDMRDFDEAEWFEKYSQELGLTLSPCPDAPDMENIARVTEGCECVDIITSQITREMMEEFAKSGIRYITTRTIGYDHIDLEAAKEFGIHVGNAPYGPNGVADYTVMLILMSIRKMKRILERTNIQDYTLQGIQGRELKDLTVGVIGTGRIGRTVIRNLSGFGCRILAYDLYENEEVKEHASYVPLKELWKEADVITLHTPLTEENHYLINKESLAEMKDGVVIINTARGALIESEALIAGIESGKVGAAALDVVEKEFGLYYYDRKSDVLDNRELAILRGFPNVTVSHHMAFYTDNYTRTVVRDSLQSCKLFMEGKKNPWEVC</sequence>
<evidence type="ECO:0000313" key="7">
    <source>
        <dbReference type="EMBL" id="ODM06316.1"/>
    </source>
</evidence>
<dbReference type="CDD" id="cd12185">
    <property type="entry name" value="HGDH_LDH_like"/>
    <property type="match status" value="1"/>
</dbReference>
<evidence type="ECO:0000256" key="3">
    <source>
        <dbReference type="ARBA" id="ARBA00023027"/>
    </source>
</evidence>
<dbReference type="InterPro" id="IPR029753">
    <property type="entry name" value="D-isomer_DH_CS"/>
</dbReference>
<dbReference type="Proteomes" id="UP000095003">
    <property type="component" value="Unassembled WGS sequence"/>
</dbReference>
<dbReference type="InterPro" id="IPR006140">
    <property type="entry name" value="D-isomer_DH_NAD-bd"/>
</dbReference>
<dbReference type="InterPro" id="IPR029752">
    <property type="entry name" value="D-isomer_DH_CS1"/>
</dbReference>
<accession>A0A1E3ADM6</accession>
<dbReference type="InterPro" id="IPR058205">
    <property type="entry name" value="D-LDH-like"/>
</dbReference>
<dbReference type="PATRIC" id="fig|1432052.3.peg.360"/>
<proteinExistence type="inferred from homology"/>
<gene>
    <name evidence="7" type="primary">fldH</name>
    <name evidence="8" type="ORF">BEH84_00338</name>
    <name evidence="7" type="ORF">BEI61_02206</name>
</gene>
<dbReference type="GeneID" id="93305076"/>
<dbReference type="AlphaFoldDB" id="A0A1E3ADM6"/>
<evidence type="ECO:0000256" key="1">
    <source>
        <dbReference type="ARBA" id="ARBA00005854"/>
    </source>
</evidence>
<evidence type="ECO:0000259" key="6">
    <source>
        <dbReference type="Pfam" id="PF02826"/>
    </source>
</evidence>
<reference evidence="9 10" key="1">
    <citation type="submission" date="2016-07" db="EMBL/GenBank/DDBJ databases">
        <title>Characterization of isolates of Eisenbergiella tayi derived from blood cultures, using whole genome sequencing.</title>
        <authorList>
            <person name="Burdz T."/>
            <person name="Wiebe D."/>
            <person name="Huynh C."/>
            <person name="Bernard K."/>
        </authorList>
    </citation>
    <scope>NUCLEOTIDE SEQUENCE [LARGE SCALE GENOMIC DNA]</scope>
    <source>
        <strain evidence="7 9">NML 110608</strain>
        <strain evidence="8 10">NML 120489</strain>
    </source>
</reference>
<dbReference type="PANTHER" id="PTHR43026">
    <property type="entry name" value="2-HYDROXYACID DEHYDROGENASE HOMOLOG 1-RELATED"/>
    <property type="match status" value="1"/>
</dbReference>
<dbReference type="EC" id="1.1.1.-" evidence="7"/>
<dbReference type="InterPro" id="IPR036291">
    <property type="entry name" value="NAD(P)-bd_dom_sf"/>
</dbReference>
<protein>
    <submittedName>
        <fullName evidence="7">Phenyllactate dehydrogenase</fullName>
        <ecNumber evidence="7">1.1.1.-</ecNumber>
    </submittedName>
</protein>
<dbReference type="Pfam" id="PF00389">
    <property type="entry name" value="2-Hacid_dh"/>
    <property type="match status" value="1"/>
</dbReference>
<evidence type="ECO:0000259" key="5">
    <source>
        <dbReference type="Pfam" id="PF00389"/>
    </source>
</evidence>
<dbReference type="SUPFAM" id="SSF52283">
    <property type="entry name" value="Formate/glycerate dehydrogenase catalytic domain-like"/>
    <property type="match status" value="1"/>
</dbReference>
<dbReference type="PROSITE" id="PS00671">
    <property type="entry name" value="D_2_HYDROXYACID_DH_3"/>
    <property type="match status" value="1"/>
</dbReference>
<name>A0A1E3ADM6_9FIRM</name>
<dbReference type="EMBL" id="MCGH01000002">
    <property type="protein sequence ID" value="ODM06316.1"/>
    <property type="molecule type" value="Genomic_DNA"/>
</dbReference>
<dbReference type="PANTHER" id="PTHR43026:SF1">
    <property type="entry name" value="2-HYDROXYACID DEHYDROGENASE HOMOLOG 1-RELATED"/>
    <property type="match status" value="1"/>
</dbReference>
<dbReference type="Gene3D" id="3.40.50.720">
    <property type="entry name" value="NAD(P)-binding Rossmann-like Domain"/>
    <property type="match status" value="2"/>
</dbReference>
<dbReference type="RefSeq" id="WP_044971013.1">
    <property type="nucleotide sequence ID" value="NZ_BAABXS010000003.1"/>
</dbReference>
<feature type="domain" description="D-isomer specific 2-hydroxyacid dehydrogenase catalytic" evidence="5">
    <location>
        <begin position="34"/>
        <end position="328"/>
    </location>
</feature>
<dbReference type="SUPFAM" id="SSF51735">
    <property type="entry name" value="NAD(P)-binding Rossmann-fold domains"/>
    <property type="match status" value="1"/>
</dbReference>
<dbReference type="InterPro" id="IPR006139">
    <property type="entry name" value="D-isomer_2_OHA_DH_cat_dom"/>
</dbReference>
<comment type="caution">
    <text evidence="7">The sequence shown here is derived from an EMBL/GenBank/DDBJ whole genome shotgun (WGS) entry which is preliminary data.</text>
</comment>
<dbReference type="Proteomes" id="UP000094067">
    <property type="component" value="Unassembled WGS sequence"/>
</dbReference>
<comment type="similarity">
    <text evidence="1 4">Belongs to the D-isomer specific 2-hydroxyacid dehydrogenase family.</text>
</comment>
<dbReference type="GO" id="GO:0051287">
    <property type="term" value="F:NAD binding"/>
    <property type="evidence" value="ECO:0007669"/>
    <property type="project" value="InterPro"/>
</dbReference>
<evidence type="ECO:0000313" key="9">
    <source>
        <dbReference type="Proteomes" id="UP000094067"/>
    </source>
</evidence>
<evidence type="ECO:0000313" key="8">
    <source>
        <dbReference type="EMBL" id="ODM12624.1"/>
    </source>
</evidence>